<comment type="caution">
    <text evidence="2">The sequence shown here is derived from an EMBL/GenBank/DDBJ whole genome shotgun (WGS) entry which is preliminary data.</text>
</comment>
<gene>
    <name evidence="2" type="ORF">TNCT_401711</name>
</gene>
<evidence type="ECO:0000259" key="1">
    <source>
        <dbReference type="PROSITE" id="PS50144"/>
    </source>
</evidence>
<sequence length="134" mass="15967">MVSEISDEYEFIILWKIENYHCCWQKNKGLYSSVFIATSMENTKWCLSLYPSDNNYENYIRFYLDLQDDGESLDVDFILEILGREGSVLIQRYTDKQEFSKDDKWGYPSFVERTRVLQLEKRSFSSSQYLNGSL</sequence>
<dbReference type="Proteomes" id="UP000887116">
    <property type="component" value="Unassembled WGS sequence"/>
</dbReference>
<dbReference type="EMBL" id="BMAO01005342">
    <property type="protein sequence ID" value="GFR00812.1"/>
    <property type="molecule type" value="Genomic_DNA"/>
</dbReference>
<keyword evidence="3" id="KW-1185">Reference proteome</keyword>
<proteinExistence type="predicted"/>
<dbReference type="Gene3D" id="2.60.210.10">
    <property type="entry name" value="Apoptosis, Tumor Necrosis Factor Receptor Associated Protein 2, Chain A"/>
    <property type="match status" value="1"/>
</dbReference>
<protein>
    <recommendedName>
        <fullName evidence="1">MATH domain-containing protein</fullName>
    </recommendedName>
</protein>
<dbReference type="CDD" id="cd00121">
    <property type="entry name" value="MATH"/>
    <property type="match status" value="1"/>
</dbReference>
<evidence type="ECO:0000313" key="2">
    <source>
        <dbReference type="EMBL" id="GFR00812.1"/>
    </source>
</evidence>
<dbReference type="Pfam" id="PF22486">
    <property type="entry name" value="MATH_2"/>
    <property type="match status" value="1"/>
</dbReference>
<feature type="domain" description="MATH" evidence="1">
    <location>
        <begin position="10"/>
        <end position="134"/>
    </location>
</feature>
<dbReference type="SUPFAM" id="SSF49599">
    <property type="entry name" value="TRAF domain-like"/>
    <property type="match status" value="1"/>
</dbReference>
<dbReference type="InterPro" id="IPR002083">
    <property type="entry name" value="MATH/TRAF_dom"/>
</dbReference>
<reference evidence="2" key="1">
    <citation type="submission" date="2020-07" db="EMBL/GenBank/DDBJ databases">
        <title>Multicomponent nature underlies the extraordinary mechanical properties of spider dragline silk.</title>
        <authorList>
            <person name="Kono N."/>
            <person name="Nakamura H."/>
            <person name="Mori M."/>
            <person name="Yoshida Y."/>
            <person name="Ohtoshi R."/>
            <person name="Malay A.D."/>
            <person name="Moran D.A.P."/>
            <person name="Tomita M."/>
            <person name="Numata K."/>
            <person name="Arakawa K."/>
        </authorList>
    </citation>
    <scope>NUCLEOTIDE SEQUENCE</scope>
</reference>
<dbReference type="InterPro" id="IPR008974">
    <property type="entry name" value="TRAF-like"/>
</dbReference>
<accession>A0A8X6GBG9</accession>
<name>A0A8X6GBG9_TRICU</name>
<evidence type="ECO:0000313" key="3">
    <source>
        <dbReference type="Proteomes" id="UP000887116"/>
    </source>
</evidence>
<organism evidence="2 3">
    <name type="scientific">Trichonephila clavata</name>
    <name type="common">Joro spider</name>
    <name type="synonym">Nephila clavata</name>
    <dbReference type="NCBI Taxonomy" id="2740835"/>
    <lineage>
        <taxon>Eukaryota</taxon>
        <taxon>Metazoa</taxon>
        <taxon>Ecdysozoa</taxon>
        <taxon>Arthropoda</taxon>
        <taxon>Chelicerata</taxon>
        <taxon>Arachnida</taxon>
        <taxon>Araneae</taxon>
        <taxon>Araneomorphae</taxon>
        <taxon>Entelegynae</taxon>
        <taxon>Araneoidea</taxon>
        <taxon>Nephilidae</taxon>
        <taxon>Trichonephila</taxon>
    </lineage>
</organism>
<dbReference type="PROSITE" id="PS50144">
    <property type="entry name" value="MATH"/>
    <property type="match status" value="1"/>
</dbReference>
<dbReference type="AlphaFoldDB" id="A0A8X6GBG9"/>
<dbReference type="OrthoDB" id="6435602at2759"/>